<protein>
    <submittedName>
        <fullName evidence="11">Condensin complex subunit 3</fullName>
    </submittedName>
</protein>
<evidence type="ECO:0000259" key="10">
    <source>
        <dbReference type="PROSITE" id="PS50151"/>
    </source>
</evidence>
<dbReference type="InterPro" id="IPR027165">
    <property type="entry name" value="CND3"/>
</dbReference>
<dbReference type="Proteomes" id="UP001219518">
    <property type="component" value="Unassembled WGS sequence"/>
</dbReference>
<dbReference type="InterPro" id="IPR011989">
    <property type="entry name" value="ARM-like"/>
</dbReference>
<keyword evidence="5" id="KW-0498">Mitosis</keyword>
<dbReference type="EMBL" id="JAHWGI010000282">
    <property type="protein sequence ID" value="KAK3911621.1"/>
    <property type="molecule type" value="Genomic_DNA"/>
</dbReference>
<feature type="compositionally biased region" description="Polar residues" evidence="9">
    <location>
        <begin position="1120"/>
        <end position="1170"/>
    </location>
</feature>
<feature type="compositionally biased region" description="Polar residues" evidence="9">
    <location>
        <begin position="1640"/>
        <end position="1655"/>
    </location>
</feature>
<feature type="compositionally biased region" description="Polar residues" evidence="9">
    <location>
        <begin position="1178"/>
        <end position="1195"/>
    </location>
</feature>
<evidence type="ECO:0000256" key="5">
    <source>
        <dbReference type="ARBA" id="ARBA00022776"/>
    </source>
</evidence>
<feature type="compositionally biased region" description="Polar residues" evidence="9">
    <location>
        <begin position="1596"/>
        <end position="1619"/>
    </location>
</feature>
<dbReference type="PROSITE" id="PS50151">
    <property type="entry name" value="UVR"/>
    <property type="match status" value="1"/>
</dbReference>
<evidence type="ECO:0000256" key="1">
    <source>
        <dbReference type="ARBA" id="ARBA00004286"/>
    </source>
</evidence>
<proteinExistence type="inferred from homology"/>
<feature type="compositionally biased region" description="Polar residues" evidence="9">
    <location>
        <begin position="1420"/>
        <end position="1435"/>
    </location>
</feature>
<feature type="compositionally biased region" description="Basic and acidic residues" evidence="9">
    <location>
        <begin position="1035"/>
        <end position="1059"/>
    </location>
</feature>
<feature type="compositionally biased region" description="Polar residues" evidence="9">
    <location>
        <begin position="1309"/>
        <end position="1329"/>
    </location>
</feature>
<dbReference type="InterPro" id="IPR025977">
    <property type="entry name" value="Cnd3_C"/>
</dbReference>
<keyword evidence="8" id="KW-0175">Coiled coil</keyword>
<reference evidence="11" key="2">
    <citation type="journal article" date="2023" name="BMC Genomics">
        <title>Pest status, molecular evolution, and epigenetic factors derived from the genome assembly of Frankliniella fusca, a thysanopteran phytovirus vector.</title>
        <authorList>
            <person name="Catto M.A."/>
            <person name="Labadie P.E."/>
            <person name="Jacobson A.L."/>
            <person name="Kennedy G.G."/>
            <person name="Srinivasan R."/>
            <person name="Hunt B.G."/>
        </authorList>
    </citation>
    <scope>NUCLEOTIDE SEQUENCE</scope>
    <source>
        <strain evidence="11">PL_HMW_Pooled</strain>
    </source>
</reference>
<dbReference type="GO" id="GO:0005737">
    <property type="term" value="C:cytoplasm"/>
    <property type="evidence" value="ECO:0007669"/>
    <property type="project" value="TreeGrafter"/>
</dbReference>
<comment type="subcellular location">
    <subcellularLocation>
        <location evidence="1">Chromosome</location>
    </subcellularLocation>
</comment>
<evidence type="ECO:0000313" key="11">
    <source>
        <dbReference type="EMBL" id="KAK3911621.1"/>
    </source>
</evidence>
<evidence type="ECO:0000256" key="8">
    <source>
        <dbReference type="SAM" id="Coils"/>
    </source>
</evidence>
<keyword evidence="12" id="KW-1185">Reference proteome</keyword>
<sequence>MSSSDAKRIREIFRQSQSSLTSHEQLCKQLKLLYERNPLKDFSEEFIKCLQVILIQGEKLRPVENCFIFASKFIASHLKTVPVCDDVEDEEISPFALNVLKFLFENHNSDYQAIRFRVCQFINRILNGLGNEACIDDNLCDEISECMMERLQDKAPAVRMQAVLALHRLQDPSDPKCPVMKAFMFHMSSDPSAEVRRAIVTNIAITTASVRCIIDRTHDVKDTVRRTAFITISKLSVQRFPITQRVQILTDGLKDQSAIVRDAVSKVMLPAWLQYYKGSFLSLLHALDSENATEISSIALKSLFKSEPIKAVLEELTKLLNEDKVIPVEELSPENVLYWRLLSEYLEAHPEIADNCPIDEPLPELLPELSTFCNYIKQYHETKSLDEAEHWVILQHQYMLIQLLELCKGFDLADEMGRTNLKNLCVYLLTNSSVHEDVVPVIIQLMVGIVPQVEDRLQVLAEAISEVREPMTEQEAQPENAPQAPPLSSEELRQKELKQASIRVKINELQEEQGDAVREEDFARAQTLRDECQKLQSELKALTEVTAPPPPPPPPSSRVEVRDAIKDELALRKCLRIVREMTQSDSVKCLSATLRSLMQNFILSCLSEENTPLIRKKGLEVLGIFCLLDKKMAQENFFMFCFQIANDEVCEVALKVTFDLLLLYGLETFRVQEGNGEESTKKSKKKKNLFATDIIDDEFDTEEDEITETQSTFSSGSSGNASNLISMLTSLIDSTSTSMRNVAIEGLYKLLMACRITSSALLSRLILLWYSPVTEGDEELRQPLGVFLTVYASQCPRSQETLEQAFLPTLRTLMQAPASSPLTSIDKDSVARLFLNLTRPGCNKFHSKMSHIHNNLALTICNAILDCDDSTFIAVLLKALVALDLSLDDPVFREELKTLVDSVKKVFVMTKEKLYIRYVNKISQLIDLAANSASMRTTEVDNTAAFSQLEGTNSVRDLTACVEEKNNKNVSWSELLLYKLCCNENSLVFYNFKINLQCDSGSDSEDEERNTTTSNIVIPPSPPRDETSDDEEVENYERHAKANKNEGKTGRKDTEDVFKKPVVQVKSVRNKTQRQDRLASDGESSLSPVAKKKKTDETQDASGIRGNRSVRNVRGKVTKDQSSGKSPAQKQSQKITLVTVAKNTTDLKKTNGTGIRNENNIQTGKRQISPTEKGLTLKTFQNISPPKSGESNAKSIASPRGTPPAKRMSKSLLGEVSRTAASSAEPEVSEASSISSKNDSPARPNTRRSLANRVDRDSEESPPVSAASLRAKMGKMLNKSEMPTSTSLSASKSSDKPQVKDSTGKEKTLSSADSLTPVSGSDIATDSSSPLPPRDHPANRGTPKQLAKKTITEPRTTRSKTGSDESPLPHTRSGRINKNRASPQKPLSCSVQLSRANGQSSASDSESSLSPAKRKPLRSKSGQQSTKVTRLSSTEVESDVSPDKVSTMQNKLQKVKGINKLPERSTRITRNSITSQSGSEGTSQPLDTSSSDQSPALRKSRQSSLPNEENELSVDSPSSAAQLKNALLKKNHHKTKTSARGISDEKSEENNSAPSPARRSSRGQAVTVAMTGASKKRPLNSASSDGFESETSSSARKVNQGQTKSIAVTSSNTTPTQPQKKSRTKAQGKESPIPPRRSLRSTVETPSPRTRSGKI</sequence>
<organism evidence="11 12">
    <name type="scientific">Frankliniella fusca</name>
    <dbReference type="NCBI Taxonomy" id="407009"/>
    <lineage>
        <taxon>Eukaryota</taxon>
        <taxon>Metazoa</taxon>
        <taxon>Ecdysozoa</taxon>
        <taxon>Arthropoda</taxon>
        <taxon>Hexapoda</taxon>
        <taxon>Insecta</taxon>
        <taxon>Pterygota</taxon>
        <taxon>Neoptera</taxon>
        <taxon>Paraneoptera</taxon>
        <taxon>Thysanoptera</taxon>
        <taxon>Terebrantia</taxon>
        <taxon>Thripoidea</taxon>
        <taxon>Thripidae</taxon>
        <taxon>Frankliniella</taxon>
    </lineage>
</organism>
<dbReference type="PANTHER" id="PTHR14418:SF5">
    <property type="entry name" value="CONDENSIN COMPLEX SUBUNIT 3"/>
    <property type="match status" value="1"/>
</dbReference>
<evidence type="ECO:0000256" key="6">
    <source>
        <dbReference type="ARBA" id="ARBA00023067"/>
    </source>
</evidence>
<evidence type="ECO:0000256" key="4">
    <source>
        <dbReference type="ARBA" id="ARBA00022618"/>
    </source>
</evidence>
<dbReference type="GO" id="GO:0007076">
    <property type="term" value="P:mitotic chromosome condensation"/>
    <property type="evidence" value="ECO:0007669"/>
    <property type="project" value="InterPro"/>
</dbReference>
<comment type="caution">
    <text evidence="11">The sequence shown here is derived from an EMBL/GenBank/DDBJ whole genome shotgun (WGS) entry which is preliminary data.</text>
</comment>
<feature type="compositionally biased region" description="Low complexity" evidence="9">
    <location>
        <begin position="1400"/>
        <end position="1410"/>
    </location>
</feature>
<feature type="compositionally biased region" description="Polar residues" evidence="9">
    <location>
        <begin position="1502"/>
        <end position="1517"/>
    </location>
</feature>
<feature type="region of interest" description="Disordered" evidence="9">
    <location>
        <begin position="469"/>
        <end position="492"/>
    </location>
</feature>
<keyword evidence="6" id="KW-0226">DNA condensation</keyword>
<evidence type="ECO:0000256" key="9">
    <source>
        <dbReference type="SAM" id="MobiDB-lite"/>
    </source>
</evidence>
<dbReference type="InterPro" id="IPR001943">
    <property type="entry name" value="UVR_dom"/>
</dbReference>
<feature type="region of interest" description="Disordered" evidence="9">
    <location>
        <begin position="1000"/>
        <end position="1655"/>
    </location>
</feature>
<dbReference type="GO" id="GO:0000793">
    <property type="term" value="C:condensed chromosome"/>
    <property type="evidence" value="ECO:0007669"/>
    <property type="project" value="TreeGrafter"/>
</dbReference>
<feature type="domain" description="UVR" evidence="10">
    <location>
        <begin position="503"/>
        <end position="538"/>
    </location>
</feature>
<keyword evidence="3" id="KW-0158">Chromosome</keyword>
<gene>
    <name evidence="11" type="ORF">KUF71_021282</name>
</gene>
<dbReference type="GO" id="GO:0000796">
    <property type="term" value="C:condensin complex"/>
    <property type="evidence" value="ECO:0007669"/>
    <property type="project" value="InterPro"/>
</dbReference>
<dbReference type="Pfam" id="PF12719">
    <property type="entry name" value="Cnd3"/>
    <property type="match status" value="1"/>
</dbReference>
<reference evidence="11" key="1">
    <citation type="submission" date="2021-07" db="EMBL/GenBank/DDBJ databases">
        <authorList>
            <person name="Catto M.A."/>
            <person name="Jacobson A."/>
            <person name="Kennedy G."/>
            <person name="Labadie P."/>
            <person name="Hunt B.G."/>
            <person name="Srinivasan R."/>
        </authorList>
    </citation>
    <scope>NUCLEOTIDE SEQUENCE</scope>
    <source>
        <strain evidence="11">PL_HMW_Pooled</strain>
        <tissue evidence="11">Head</tissue>
    </source>
</reference>
<feature type="coiled-coil region" evidence="8">
    <location>
        <begin position="492"/>
        <end position="545"/>
    </location>
</feature>
<dbReference type="Pfam" id="PF02151">
    <property type="entry name" value="UVR"/>
    <property type="match status" value="1"/>
</dbReference>
<dbReference type="GO" id="GO:0051301">
    <property type="term" value="P:cell division"/>
    <property type="evidence" value="ECO:0007669"/>
    <property type="project" value="UniProtKB-KW"/>
</dbReference>
<feature type="compositionally biased region" description="Low complexity" evidence="9">
    <location>
        <begin position="1220"/>
        <end position="1236"/>
    </location>
</feature>
<evidence type="ECO:0000256" key="7">
    <source>
        <dbReference type="ARBA" id="ARBA00023306"/>
    </source>
</evidence>
<keyword evidence="4" id="KW-0132">Cell division</keyword>
<dbReference type="SUPFAM" id="SSF48371">
    <property type="entry name" value="ARM repeat"/>
    <property type="match status" value="2"/>
</dbReference>
<comment type="similarity">
    <text evidence="2">Belongs to the CND3 (condensin subunit 3) family.</text>
</comment>
<feature type="compositionally biased region" description="Low complexity" evidence="9">
    <location>
        <begin position="473"/>
        <end position="482"/>
    </location>
</feature>
<feature type="compositionally biased region" description="Basic and acidic residues" evidence="9">
    <location>
        <begin position="1293"/>
        <end position="1308"/>
    </location>
</feature>
<name>A0AAE1GYF5_9NEOP</name>
<feature type="compositionally biased region" description="Basic residues" evidence="9">
    <location>
        <begin position="1527"/>
        <end position="1537"/>
    </location>
</feature>
<keyword evidence="7" id="KW-0131">Cell cycle</keyword>
<evidence type="ECO:0000256" key="2">
    <source>
        <dbReference type="ARBA" id="ARBA00006533"/>
    </source>
</evidence>
<feature type="compositionally biased region" description="Low complexity" evidence="9">
    <location>
        <begin position="1581"/>
        <end position="1595"/>
    </location>
</feature>
<dbReference type="Gene3D" id="1.25.10.10">
    <property type="entry name" value="Leucine-rich Repeat Variant"/>
    <property type="match status" value="1"/>
</dbReference>
<evidence type="ECO:0000313" key="12">
    <source>
        <dbReference type="Proteomes" id="UP001219518"/>
    </source>
</evidence>
<accession>A0AAE1GYF5</accession>
<feature type="compositionally biased region" description="Polar residues" evidence="9">
    <location>
        <begin position="1379"/>
        <end position="1399"/>
    </location>
</feature>
<evidence type="ECO:0000256" key="3">
    <source>
        <dbReference type="ARBA" id="ARBA00022454"/>
    </source>
</evidence>
<feature type="compositionally biased region" description="Polar residues" evidence="9">
    <location>
        <begin position="1468"/>
        <end position="1494"/>
    </location>
</feature>
<dbReference type="InterPro" id="IPR016024">
    <property type="entry name" value="ARM-type_fold"/>
</dbReference>
<dbReference type="PANTHER" id="PTHR14418">
    <property type="entry name" value="CONDENSIN COMPLEX SUBUNIT 3-RELATED"/>
    <property type="match status" value="1"/>
</dbReference>